<dbReference type="AlphaFoldDB" id="A0A915HJG3"/>
<sequence length="155" mass="17834">MMRSFDEFQSTPKMTPSCPFHWWLIFDAPALATCRAFMKRKGPQTKTMRELSGDQAAPYTAPEFCANCERNIPLRDQIFRAPSSPALLVIAAGNRFICADPADCANKIMAHYCTIFRLRNLQAHFRDDRSWQKNNNNSCFPVLPRIKADELINFR</sequence>
<dbReference type="Proteomes" id="UP000887565">
    <property type="component" value="Unplaced"/>
</dbReference>
<protein>
    <submittedName>
        <fullName evidence="2">Uncharacterized protein</fullName>
    </submittedName>
</protein>
<keyword evidence="1" id="KW-1185">Reference proteome</keyword>
<reference evidence="2" key="1">
    <citation type="submission" date="2022-11" db="UniProtKB">
        <authorList>
            <consortium name="WormBaseParasite"/>
        </authorList>
    </citation>
    <scope>IDENTIFICATION</scope>
</reference>
<organism evidence="1 2">
    <name type="scientific">Romanomermis culicivorax</name>
    <name type="common">Nematode worm</name>
    <dbReference type="NCBI Taxonomy" id="13658"/>
    <lineage>
        <taxon>Eukaryota</taxon>
        <taxon>Metazoa</taxon>
        <taxon>Ecdysozoa</taxon>
        <taxon>Nematoda</taxon>
        <taxon>Enoplea</taxon>
        <taxon>Dorylaimia</taxon>
        <taxon>Mermithida</taxon>
        <taxon>Mermithoidea</taxon>
        <taxon>Mermithidae</taxon>
        <taxon>Romanomermis</taxon>
    </lineage>
</organism>
<evidence type="ECO:0000313" key="1">
    <source>
        <dbReference type="Proteomes" id="UP000887565"/>
    </source>
</evidence>
<accession>A0A915HJG3</accession>
<name>A0A915HJG3_ROMCU</name>
<dbReference type="WBParaSite" id="nRc.2.0.1.t01579-RA">
    <property type="protein sequence ID" value="nRc.2.0.1.t01579-RA"/>
    <property type="gene ID" value="nRc.2.0.1.g01579"/>
</dbReference>
<evidence type="ECO:0000313" key="2">
    <source>
        <dbReference type="WBParaSite" id="nRc.2.0.1.t01579-RA"/>
    </source>
</evidence>
<proteinExistence type="predicted"/>